<name>A0A0D9ZL89_9ORYZ</name>
<dbReference type="Gramene" id="OGLUM04G13570.1">
    <property type="protein sequence ID" value="OGLUM04G13570.1"/>
    <property type="gene ID" value="OGLUM04G13570"/>
</dbReference>
<organism evidence="2">
    <name type="scientific">Oryza glumipatula</name>
    <dbReference type="NCBI Taxonomy" id="40148"/>
    <lineage>
        <taxon>Eukaryota</taxon>
        <taxon>Viridiplantae</taxon>
        <taxon>Streptophyta</taxon>
        <taxon>Embryophyta</taxon>
        <taxon>Tracheophyta</taxon>
        <taxon>Spermatophyta</taxon>
        <taxon>Magnoliopsida</taxon>
        <taxon>Liliopsida</taxon>
        <taxon>Poales</taxon>
        <taxon>Poaceae</taxon>
        <taxon>BOP clade</taxon>
        <taxon>Oryzoideae</taxon>
        <taxon>Oryzeae</taxon>
        <taxon>Oryzinae</taxon>
        <taxon>Oryza</taxon>
    </lineage>
</organism>
<reference evidence="2" key="1">
    <citation type="submission" date="2015-04" db="UniProtKB">
        <authorList>
            <consortium name="EnsemblPlants"/>
        </authorList>
    </citation>
    <scope>IDENTIFICATION</scope>
</reference>
<evidence type="ECO:0000256" key="1">
    <source>
        <dbReference type="SAM" id="MobiDB-lite"/>
    </source>
</evidence>
<dbReference type="AlphaFoldDB" id="A0A0D9ZL89"/>
<evidence type="ECO:0000313" key="2">
    <source>
        <dbReference type="EnsemblPlants" id="OGLUM04G13570.1"/>
    </source>
</evidence>
<dbReference type="Proteomes" id="UP000026961">
    <property type="component" value="Chromosome 4"/>
</dbReference>
<dbReference type="EnsemblPlants" id="OGLUM04G13570.1">
    <property type="protein sequence ID" value="OGLUM04G13570.1"/>
    <property type="gene ID" value="OGLUM04G13570"/>
</dbReference>
<sequence length="91" mass="10230">MSAESKNHSARDMSSVIADQPNPACSMREMEHLELENNLKRVEGNVKDGNQKSTMQPEPEISMGKSNQLQPTEQQKRSNPRHSFLAYDSTA</sequence>
<keyword evidence="3" id="KW-1185">Reference proteome</keyword>
<proteinExistence type="predicted"/>
<feature type="compositionally biased region" description="Basic and acidic residues" evidence="1">
    <location>
        <begin position="1"/>
        <end position="11"/>
    </location>
</feature>
<protein>
    <submittedName>
        <fullName evidence="2">Uncharacterized protein</fullName>
    </submittedName>
</protein>
<reference evidence="2" key="2">
    <citation type="submission" date="2018-05" db="EMBL/GenBank/DDBJ databases">
        <title>OgluRS3 (Oryza glumaepatula Reference Sequence Version 3).</title>
        <authorList>
            <person name="Zhang J."/>
            <person name="Kudrna D."/>
            <person name="Lee S."/>
            <person name="Talag J."/>
            <person name="Welchert J."/>
            <person name="Wing R.A."/>
        </authorList>
    </citation>
    <scope>NUCLEOTIDE SEQUENCE [LARGE SCALE GENOMIC DNA]</scope>
</reference>
<feature type="region of interest" description="Disordered" evidence="1">
    <location>
        <begin position="38"/>
        <end position="91"/>
    </location>
</feature>
<dbReference type="HOGENOM" id="CLU_2430653_0_0_1"/>
<evidence type="ECO:0000313" key="3">
    <source>
        <dbReference type="Proteomes" id="UP000026961"/>
    </source>
</evidence>
<accession>A0A0D9ZL89</accession>
<feature type="region of interest" description="Disordered" evidence="1">
    <location>
        <begin position="1"/>
        <end position="20"/>
    </location>
</feature>
<feature type="compositionally biased region" description="Polar residues" evidence="1">
    <location>
        <begin position="64"/>
        <end position="73"/>
    </location>
</feature>
<feature type="compositionally biased region" description="Basic and acidic residues" evidence="1">
    <location>
        <begin position="38"/>
        <end position="50"/>
    </location>
</feature>